<protein>
    <submittedName>
        <fullName evidence="2">Uncharacterized protein</fullName>
    </submittedName>
</protein>
<accession>A0A2N3QRL5</accession>
<reference evidence="2 3" key="1">
    <citation type="submission" date="2017-10" db="EMBL/GenBank/DDBJ databases">
        <title>Bifidobacterium genomics.</title>
        <authorList>
            <person name="Lugli G.A."/>
            <person name="Milani C."/>
            <person name="Mancabelli L."/>
        </authorList>
    </citation>
    <scope>NUCLEOTIDE SEQUENCE [LARGE SCALE GENOMIC DNA]</scope>
    <source>
        <strain evidence="2 3">1744B</strain>
    </source>
</reference>
<feature type="region of interest" description="Disordered" evidence="1">
    <location>
        <begin position="452"/>
        <end position="531"/>
    </location>
</feature>
<sequence length="638" mass="69144">MSDSEYGFLFKPNGNEEQGPSNSGEEIFSGDTVAQALARELGQNSLDAIATDGAWPVTMVFELHRMKVSDIPDVDNLKQHLHAACNRYPDSPRLQQAVSTLESEFVDVLRVGDYGTKGLSGSESIASKDSVLTALTRGSGVSVGKTDSGGSFGIGKSVGILSSLARVEFWTTRTPGSDETVFAGCAQLTTHQTPDSDDPRALLGPMGTYTRLSDKEDYHYLRGPAPLGPFPQRTEPGTDVYIVGYSAASDDPKLEQIRDAMIDNFMAAIMRGHLVVEGITDKGRGWRLDSGNLKRVIDMTPDPERRTVMQAFHNALLQPPIVKTDKRLLGEMKLYVNIDDSLPRKLDTIVMRKPLMKVRTYANTSITAKYAAVLECSSPRGNRILRGMEPVRHDDWQAARDKENGQAALRSIKKFILEELRKRVHRELGDEIIIKGLNTLLPSELQIDGNIDRHGVRATNGPGSERESASLQGRESAPEQVPNTGGKSVSITLTKPAVSDGSGGNVSTGRQRGGESKRGKHVAGIPGSGKTGDGNSVINGANLSMRYWFDAKSGSYILVLRSRTGETEKGTLRLTAALDGTFGNYTPPIEKASDISGAEPRPLKVQEGNISTVKVTGKHPTRLQVRIKGGIRLQLGVK</sequence>
<dbReference type="Proteomes" id="UP000233783">
    <property type="component" value="Unassembled WGS sequence"/>
</dbReference>
<feature type="region of interest" description="Disordered" evidence="1">
    <location>
        <begin position="1"/>
        <end position="25"/>
    </location>
</feature>
<evidence type="ECO:0000313" key="3">
    <source>
        <dbReference type="Proteomes" id="UP000233783"/>
    </source>
</evidence>
<dbReference type="RefSeq" id="WP_101393833.1">
    <property type="nucleotide sequence ID" value="NZ_PCHB01000018.1"/>
</dbReference>
<organism evidence="2 3">
    <name type="scientific">Bifidobacterium pseudolongum subsp. globosum</name>
    <dbReference type="NCBI Taxonomy" id="1690"/>
    <lineage>
        <taxon>Bacteria</taxon>
        <taxon>Bacillati</taxon>
        <taxon>Actinomycetota</taxon>
        <taxon>Actinomycetes</taxon>
        <taxon>Bifidobacteriales</taxon>
        <taxon>Bifidobacteriaceae</taxon>
        <taxon>Bifidobacterium</taxon>
    </lineage>
</organism>
<gene>
    <name evidence="2" type="ORF">CQR56_1543</name>
</gene>
<feature type="compositionally biased region" description="Polar residues" evidence="1">
    <location>
        <begin position="481"/>
        <end position="493"/>
    </location>
</feature>
<feature type="compositionally biased region" description="Polar residues" evidence="1">
    <location>
        <begin position="15"/>
        <end position="24"/>
    </location>
</feature>
<evidence type="ECO:0000313" key="2">
    <source>
        <dbReference type="EMBL" id="PKU94522.1"/>
    </source>
</evidence>
<name>A0A2N3QRL5_9BIFI</name>
<dbReference type="EMBL" id="PCHB01000018">
    <property type="protein sequence ID" value="PKU94522.1"/>
    <property type="molecule type" value="Genomic_DNA"/>
</dbReference>
<proteinExistence type="predicted"/>
<evidence type="ECO:0000256" key="1">
    <source>
        <dbReference type="SAM" id="MobiDB-lite"/>
    </source>
</evidence>
<comment type="caution">
    <text evidence="2">The sequence shown here is derived from an EMBL/GenBank/DDBJ whole genome shotgun (WGS) entry which is preliminary data.</text>
</comment>
<dbReference type="AlphaFoldDB" id="A0A2N3QRL5"/>